<dbReference type="InterPro" id="IPR011706">
    <property type="entry name" value="Cu-oxidase_C"/>
</dbReference>
<reference evidence="11 12" key="2">
    <citation type="submission" date="2017-02" db="EMBL/GenBank/DDBJ databases">
        <title>A genome survey and senescence transcriptome analysis in Lentinula edodes.</title>
        <authorList>
            <person name="Sakamoto Y."/>
            <person name="Nakade K."/>
            <person name="Sato S."/>
            <person name="Yoshida Y."/>
            <person name="Miyazaki K."/>
            <person name="Natsume S."/>
            <person name="Konno N."/>
        </authorList>
    </citation>
    <scope>NUCLEOTIDE SEQUENCE [LARGE SCALE GENOMIC DNA]</scope>
    <source>
        <strain evidence="11 12">NBRC 111202</strain>
    </source>
</reference>
<feature type="domain" description="Plastocyanin-like" evidence="9">
    <location>
        <begin position="374"/>
        <end position="495"/>
    </location>
</feature>
<keyword evidence="12" id="KW-1185">Reference proteome</keyword>
<comment type="similarity">
    <text evidence="1">Belongs to the multicopper oxidase family.</text>
</comment>
<dbReference type="EMBL" id="BDGU01000043">
    <property type="protein sequence ID" value="GAW00863.1"/>
    <property type="molecule type" value="Genomic_DNA"/>
</dbReference>
<dbReference type="InterPro" id="IPR033138">
    <property type="entry name" value="Cu_oxidase_CS"/>
</dbReference>
<dbReference type="AlphaFoldDB" id="A0A1Q3E0T7"/>
<evidence type="ECO:0000313" key="12">
    <source>
        <dbReference type="Proteomes" id="UP000188533"/>
    </source>
</evidence>
<dbReference type="InterPro" id="IPR002355">
    <property type="entry name" value="Cu_oxidase_Cu_BS"/>
</dbReference>
<dbReference type="Pfam" id="PF07732">
    <property type="entry name" value="Cu-oxidase_3"/>
    <property type="match status" value="1"/>
</dbReference>
<dbReference type="Pfam" id="PF07731">
    <property type="entry name" value="Cu-oxidase_2"/>
    <property type="match status" value="1"/>
</dbReference>
<evidence type="ECO:0000313" key="11">
    <source>
        <dbReference type="EMBL" id="GAW00863.1"/>
    </source>
</evidence>
<evidence type="ECO:0000259" key="9">
    <source>
        <dbReference type="Pfam" id="PF07731"/>
    </source>
</evidence>
<dbReference type="FunFam" id="2.60.40.420:FF:000045">
    <property type="entry name" value="Laccase 2"/>
    <property type="match status" value="1"/>
</dbReference>
<keyword evidence="3" id="KW-0560">Oxidoreductase</keyword>
<keyword evidence="7" id="KW-1133">Transmembrane helix</keyword>
<evidence type="ECO:0000256" key="3">
    <source>
        <dbReference type="ARBA" id="ARBA00023002"/>
    </source>
</evidence>
<evidence type="ECO:0000256" key="4">
    <source>
        <dbReference type="ARBA" id="ARBA00023008"/>
    </source>
</evidence>
<dbReference type="GO" id="GO:0005507">
    <property type="term" value="F:copper ion binding"/>
    <property type="evidence" value="ECO:0007669"/>
    <property type="project" value="InterPro"/>
</dbReference>
<dbReference type="PANTHER" id="PTHR11709:SF511">
    <property type="entry name" value="LACCASE"/>
    <property type="match status" value="1"/>
</dbReference>
<dbReference type="Gene3D" id="2.60.40.420">
    <property type="entry name" value="Cupredoxins - blue copper proteins"/>
    <property type="match status" value="3"/>
</dbReference>
<dbReference type="PROSITE" id="PS00079">
    <property type="entry name" value="MULTICOPPER_OXIDASE1"/>
    <property type="match status" value="2"/>
</dbReference>
<evidence type="ECO:0000259" key="8">
    <source>
        <dbReference type="Pfam" id="PF00394"/>
    </source>
</evidence>
<feature type="domain" description="Plastocyanin-like" evidence="10">
    <location>
        <begin position="51"/>
        <end position="151"/>
    </location>
</feature>
<dbReference type="STRING" id="5353.A0A1Q3E0T7"/>
<dbReference type="InterPro" id="IPR008972">
    <property type="entry name" value="Cupredoxin"/>
</dbReference>
<dbReference type="PANTHER" id="PTHR11709">
    <property type="entry name" value="MULTI-COPPER OXIDASE"/>
    <property type="match status" value="1"/>
</dbReference>
<keyword evidence="7" id="KW-0472">Membrane</keyword>
<proteinExistence type="inferred from homology"/>
<name>A0A1Q3E0T7_LENED</name>
<dbReference type="GO" id="GO:0016491">
    <property type="term" value="F:oxidoreductase activity"/>
    <property type="evidence" value="ECO:0007669"/>
    <property type="project" value="UniProtKB-KW"/>
</dbReference>
<keyword evidence="6" id="KW-0325">Glycoprotein</keyword>
<evidence type="ECO:0000256" key="2">
    <source>
        <dbReference type="ARBA" id="ARBA00022723"/>
    </source>
</evidence>
<reference evidence="11 12" key="1">
    <citation type="submission" date="2016-08" db="EMBL/GenBank/DDBJ databases">
        <authorList>
            <consortium name="Lentinula edodes genome sequencing consortium"/>
            <person name="Sakamoto Y."/>
            <person name="Nakade K."/>
            <person name="Sato S."/>
            <person name="Yoshida Y."/>
            <person name="Miyazaki K."/>
            <person name="Natsume S."/>
            <person name="Konno N."/>
        </authorList>
    </citation>
    <scope>NUCLEOTIDE SEQUENCE [LARGE SCALE GENOMIC DNA]</scope>
    <source>
        <strain evidence="11 12">NBRC 111202</strain>
    </source>
</reference>
<dbReference type="InterPro" id="IPR011707">
    <property type="entry name" value="Cu-oxidase-like_N"/>
</dbReference>
<accession>A0A1Q3E0T7</accession>
<dbReference type="PROSITE" id="PS00080">
    <property type="entry name" value="MULTICOPPER_OXIDASE2"/>
    <property type="match status" value="1"/>
</dbReference>
<comment type="caution">
    <text evidence="11">The sequence shown here is derived from an EMBL/GenBank/DDBJ whole genome shotgun (WGS) entry which is preliminary data.</text>
</comment>
<dbReference type="Pfam" id="PF00394">
    <property type="entry name" value="Cu-oxidase"/>
    <property type="match status" value="1"/>
</dbReference>
<protein>
    <submittedName>
        <fullName evidence="11">Laccase</fullName>
    </submittedName>
</protein>
<dbReference type="SUPFAM" id="SSF49503">
    <property type="entry name" value="Cupredoxins"/>
    <property type="match status" value="3"/>
</dbReference>
<keyword evidence="2" id="KW-0479">Metal-binding</keyword>
<dbReference type="InterPro" id="IPR001117">
    <property type="entry name" value="Cu-oxidase_2nd"/>
</dbReference>
<dbReference type="Proteomes" id="UP000188533">
    <property type="component" value="Unassembled WGS sequence"/>
</dbReference>
<keyword evidence="4" id="KW-0186">Copper</keyword>
<evidence type="ECO:0000256" key="1">
    <source>
        <dbReference type="ARBA" id="ARBA00010609"/>
    </source>
</evidence>
<evidence type="ECO:0000256" key="7">
    <source>
        <dbReference type="SAM" id="Phobius"/>
    </source>
</evidence>
<evidence type="ECO:0000256" key="5">
    <source>
        <dbReference type="ARBA" id="ARBA00023157"/>
    </source>
</evidence>
<dbReference type="InterPro" id="IPR045087">
    <property type="entry name" value="Cu-oxidase_fam"/>
</dbReference>
<sequence length="540" mass="58411">MAAQTAILSGEQEALDIIRNNGILQIVNKELSPDGFSRPTVLAGTSAGSATFPGPLIQGNKGDTFNIDVVDSLTDTTMNRTTSIHWHGLFQEHTNWADGPSFVTQCPIAPGNSFLYRFAVPDQAGTYWYHSHLGVQYCDGLRGPFVVYDPHDPQAYMYDVDDENTVITLADWYHPKAFQVLAHGAAVSNATLINGQGRYPGGPDASLAVVNVQAGKRYRFRLISMSCDPNYLFSIDGHNLTVIESDGVSTTPVTVNQIQIYAAQRYSFVLTANQPVGNYWIRASPNTQLAGTPANDSFANGVNSAILRYNGAPNADPVTIAPSSSGVIGITESLIHPLQNPGAPGSPYPGGAHVINMTLGFNAGAFTINNYSFVSPSVPVLLQILSGTQQAQNLLPEGSVFGLQKNEVYEININGGTAPGGPHPFHLHGHNFDVIKSFDSSEYNFKNPVRRDTTPVAAGETTTIRFVTDNPGPWFLHCHIDFHLATGLAVVMAEDVPDVKSNNPVPLDFDSQPFRNTSVLISTIFQTFYGLYGLLLHFIL</sequence>
<organism evidence="11 12">
    <name type="scientific">Lentinula edodes</name>
    <name type="common">Shiitake mushroom</name>
    <name type="synonym">Lentinus edodes</name>
    <dbReference type="NCBI Taxonomy" id="5353"/>
    <lineage>
        <taxon>Eukaryota</taxon>
        <taxon>Fungi</taxon>
        <taxon>Dikarya</taxon>
        <taxon>Basidiomycota</taxon>
        <taxon>Agaricomycotina</taxon>
        <taxon>Agaricomycetes</taxon>
        <taxon>Agaricomycetidae</taxon>
        <taxon>Agaricales</taxon>
        <taxon>Marasmiineae</taxon>
        <taxon>Omphalotaceae</taxon>
        <taxon>Lentinula</taxon>
    </lineage>
</organism>
<keyword evidence="7" id="KW-0812">Transmembrane</keyword>
<evidence type="ECO:0000259" key="10">
    <source>
        <dbReference type="Pfam" id="PF07732"/>
    </source>
</evidence>
<evidence type="ECO:0000256" key="6">
    <source>
        <dbReference type="ARBA" id="ARBA00023180"/>
    </source>
</evidence>
<dbReference type="CDD" id="cd13903">
    <property type="entry name" value="CuRO_3_Tv-LCC_like"/>
    <property type="match status" value="1"/>
</dbReference>
<feature type="transmembrane region" description="Helical" evidence="7">
    <location>
        <begin position="519"/>
        <end position="539"/>
    </location>
</feature>
<feature type="domain" description="Plastocyanin-like" evidence="8">
    <location>
        <begin position="163"/>
        <end position="312"/>
    </location>
</feature>
<keyword evidence="5" id="KW-1015">Disulfide bond</keyword>
<gene>
    <name evidence="11" type="ORF">LENED_002417</name>
</gene>